<gene>
    <name evidence="4" type="ORF">GCM10023205_53930</name>
</gene>
<sequence length="282" mass="30212">MRYTTIRTDWGTTAGRVDGEHVVHLPFADVGDMLASGPDWRALTDVADDGSAARTALVEADFAPLVPRPEKIFCVGANYADHALEVGLPLPKYPALFAKFSRSLIGARDDLVLPPESNAVDWEAELGVVIGQTTRRVDEAQAAEAIAGYTIVNDVSMRDWQLRTSQFLQGKTFEASTPVGPFLVTPDELDHQSGLKLGCSVDGIVMQEAVTSDLVFSVAHIIAYISRFVTLVPGDLIATGTPAGVGGARRPPVYLGAGQVLRTWVDGLGEQVNRCLPTPEEA</sequence>
<keyword evidence="2" id="KW-0479">Metal-binding</keyword>
<dbReference type="InterPro" id="IPR011234">
    <property type="entry name" value="Fumarylacetoacetase-like_C"/>
</dbReference>
<reference evidence="5" key="1">
    <citation type="journal article" date="2019" name="Int. J. Syst. Evol. Microbiol.">
        <title>The Global Catalogue of Microorganisms (GCM) 10K type strain sequencing project: providing services to taxonomists for standard genome sequencing and annotation.</title>
        <authorList>
            <consortium name="The Broad Institute Genomics Platform"/>
            <consortium name="The Broad Institute Genome Sequencing Center for Infectious Disease"/>
            <person name="Wu L."/>
            <person name="Ma J."/>
        </authorList>
    </citation>
    <scope>NUCLEOTIDE SEQUENCE [LARGE SCALE GENOMIC DNA]</scope>
    <source>
        <strain evidence="5">JCM 17986</strain>
    </source>
</reference>
<dbReference type="RefSeq" id="WP_345678279.1">
    <property type="nucleotide sequence ID" value="NZ_BAABHS010000020.1"/>
</dbReference>
<dbReference type="EMBL" id="BAABHS010000020">
    <property type="protein sequence ID" value="GAA4978858.1"/>
    <property type="molecule type" value="Genomic_DNA"/>
</dbReference>
<evidence type="ECO:0000256" key="1">
    <source>
        <dbReference type="ARBA" id="ARBA00010211"/>
    </source>
</evidence>
<dbReference type="SUPFAM" id="SSF56529">
    <property type="entry name" value="FAH"/>
    <property type="match status" value="1"/>
</dbReference>
<comment type="caution">
    <text evidence="4">The sequence shown here is derived from an EMBL/GenBank/DDBJ whole genome shotgun (WGS) entry which is preliminary data.</text>
</comment>
<dbReference type="InterPro" id="IPR051121">
    <property type="entry name" value="FAH"/>
</dbReference>
<evidence type="ECO:0000313" key="4">
    <source>
        <dbReference type="EMBL" id="GAA4978858.1"/>
    </source>
</evidence>
<dbReference type="InterPro" id="IPR036663">
    <property type="entry name" value="Fumarylacetoacetase_C_sf"/>
</dbReference>
<accession>A0ABP9HV62</accession>
<proteinExistence type="inferred from homology"/>
<feature type="domain" description="Fumarylacetoacetase-like C-terminal" evidence="3">
    <location>
        <begin position="71"/>
        <end position="274"/>
    </location>
</feature>
<evidence type="ECO:0000259" key="3">
    <source>
        <dbReference type="Pfam" id="PF01557"/>
    </source>
</evidence>
<dbReference type="PANTHER" id="PTHR42796">
    <property type="entry name" value="FUMARYLACETOACETATE HYDROLASE DOMAIN-CONTAINING PROTEIN 2A-RELATED"/>
    <property type="match status" value="1"/>
</dbReference>
<keyword evidence="5" id="KW-1185">Reference proteome</keyword>
<dbReference type="Pfam" id="PF01557">
    <property type="entry name" value="FAA_hydrolase"/>
    <property type="match status" value="1"/>
</dbReference>
<dbReference type="Gene3D" id="3.90.850.10">
    <property type="entry name" value="Fumarylacetoacetase-like, C-terminal domain"/>
    <property type="match status" value="1"/>
</dbReference>
<dbReference type="Proteomes" id="UP001500466">
    <property type="component" value="Unassembled WGS sequence"/>
</dbReference>
<comment type="similarity">
    <text evidence="1">Belongs to the FAH family.</text>
</comment>
<name>A0ABP9HV62_9ACTN</name>
<organism evidence="4 5">
    <name type="scientific">Yinghuangia aomiensis</name>
    <dbReference type="NCBI Taxonomy" id="676205"/>
    <lineage>
        <taxon>Bacteria</taxon>
        <taxon>Bacillati</taxon>
        <taxon>Actinomycetota</taxon>
        <taxon>Actinomycetes</taxon>
        <taxon>Kitasatosporales</taxon>
        <taxon>Streptomycetaceae</taxon>
        <taxon>Yinghuangia</taxon>
    </lineage>
</organism>
<dbReference type="PANTHER" id="PTHR42796:SF4">
    <property type="entry name" value="FUMARYLACETOACETATE HYDROLASE DOMAIN-CONTAINING PROTEIN 2A"/>
    <property type="match status" value="1"/>
</dbReference>
<evidence type="ECO:0000256" key="2">
    <source>
        <dbReference type="ARBA" id="ARBA00022723"/>
    </source>
</evidence>
<protein>
    <recommendedName>
        <fullName evidence="3">Fumarylacetoacetase-like C-terminal domain-containing protein</fullName>
    </recommendedName>
</protein>
<evidence type="ECO:0000313" key="5">
    <source>
        <dbReference type="Proteomes" id="UP001500466"/>
    </source>
</evidence>